<dbReference type="InterPro" id="IPR001663">
    <property type="entry name" value="Rng_hydr_dOase-A"/>
</dbReference>
<dbReference type="Pfam" id="PF00848">
    <property type="entry name" value="Ring_hydroxyl_A"/>
    <property type="match status" value="1"/>
</dbReference>
<evidence type="ECO:0000256" key="1">
    <source>
        <dbReference type="ARBA" id="ARBA00001962"/>
    </source>
</evidence>
<dbReference type="InterPro" id="IPR015881">
    <property type="entry name" value="ARHD_Rieske_2Fe_2S"/>
</dbReference>
<keyword evidence="3" id="KW-0479">Metal-binding</keyword>
<keyword evidence="4" id="KW-0560">Oxidoreductase</keyword>
<evidence type="ECO:0000256" key="8">
    <source>
        <dbReference type="SAM" id="MobiDB-lite"/>
    </source>
</evidence>
<protein>
    <recommendedName>
        <fullName evidence="9">Rieske domain-containing protein</fullName>
    </recommendedName>
</protein>
<dbReference type="AlphaFoldDB" id="A0A1A3HFQ0"/>
<evidence type="ECO:0000313" key="11">
    <source>
        <dbReference type="Proteomes" id="UP000093898"/>
    </source>
</evidence>
<dbReference type="PROSITE" id="PS51296">
    <property type="entry name" value="RIESKE"/>
    <property type="match status" value="1"/>
</dbReference>
<evidence type="ECO:0000256" key="6">
    <source>
        <dbReference type="ARBA" id="ARBA00023014"/>
    </source>
</evidence>
<keyword evidence="6" id="KW-0411">Iron-sulfur</keyword>
<keyword evidence="2" id="KW-0001">2Fe-2S</keyword>
<feature type="domain" description="Rieske" evidence="9">
    <location>
        <begin position="69"/>
        <end position="177"/>
    </location>
</feature>
<dbReference type="PRINTS" id="PR00090">
    <property type="entry name" value="RNGDIOXGNASE"/>
</dbReference>
<name>A0A1A3HFQ0_MYCMU</name>
<dbReference type="PROSITE" id="PS00570">
    <property type="entry name" value="RING_HYDROXYL_ALPHA"/>
    <property type="match status" value="1"/>
</dbReference>
<dbReference type="GO" id="GO:0004497">
    <property type="term" value="F:monooxygenase activity"/>
    <property type="evidence" value="ECO:0007669"/>
    <property type="project" value="UniProtKB-ARBA"/>
</dbReference>
<dbReference type="InterPro" id="IPR015879">
    <property type="entry name" value="Ring_hydroxy_dOase_asu_C_dom"/>
</dbReference>
<dbReference type="Gene3D" id="3.90.380.10">
    <property type="entry name" value="Naphthalene 1,2-dioxygenase Alpha Subunit, Chain A, domain 1"/>
    <property type="match status" value="1"/>
</dbReference>
<dbReference type="RefSeq" id="WP_064978707.1">
    <property type="nucleotide sequence ID" value="NZ_LZLC01000017.1"/>
</dbReference>
<dbReference type="InterPro" id="IPR036922">
    <property type="entry name" value="Rieske_2Fe-2S_sf"/>
</dbReference>
<keyword evidence="5" id="KW-0408">Iron</keyword>
<evidence type="ECO:0000313" key="10">
    <source>
        <dbReference type="EMBL" id="OBJ46448.1"/>
    </source>
</evidence>
<dbReference type="SUPFAM" id="SSF55961">
    <property type="entry name" value="Bet v1-like"/>
    <property type="match status" value="1"/>
</dbReference>
<comment type="caution">
    <text evidence="10">The sequence shown here is derived from an EMBL/GenBank/DDBJ whole genome shotgun (WGS) entry which is preliminary data.</text>
</comment>
<evidence type="ECO:0000256" key="5">
    <source>
        <dbReference type="ARBA" id="ARBA00023004"/>
    </source>
</evidence>
<dbReference type="CDD" id="cd03469">
    <property type="entry name" value="Rieske_RO_Alpha_N"/>
    <property type="match status" value="1"/>
</dbReference>
<keyword evidence="7" id="KW-0520">NAD</keyword>
<dbReference type="SUPFAM" id="SSF50022">
    <property type="entry name" value="ISP domain"/>
    <property type="match status" value="1"/>
</dbReference>
<feature type="region of interest" description="Disordered" evidence="8">
    <location>
        <begin position="268"/>
        <end position="291"/>
    </location>
</feature>
<dbReference type="Proteomes" id="UP000093898">
    <property type="component" value="Unassembled WGS sequence"/>
</dbReference>
<dbReference type="Gene3D" id="2.102.10.10">
    <property type="entry name" value="Rieske [2Fe-2S] iron-sulphur domain"/>
    <property type="match status" value="1"/>
</dbReference>
<dbReference type="InterPro" id="IPR017941">
    <property type="entry name" value="Rieske_2Fe-2S"/>
</dbReference>
<sequence>MTLADDITLHSVPGPTYAELLNTDRFEVPDILRWRAPWPENLTRNVPRERYLSDEIHALEEEHMWRKTWQMVCRVENLAQPRDSILYEINGREYIVVRVDETTIKAYPNTCLHRGRRLRDGDGRIGRIRCNYHGFTWNTDGELVSVPTSWDFEGLVEPGCMRLPEVRTGIWQGFVFINSDPDCEPLESFVGGLDAHFQRIPLGTWSTAVHAAQIVPANWKVALEAFLEAAHVHATHPQTLTGNDPCNSQYDLFDNSVRIITPFGVPSVMVDTEPPPTEQRKLDGMMGRKSTGTSVVELPEGAHARDTFADIQRGRMHRAGLTTEFSDAEMTDLQTYWLFPNLLILGAPRGTVFRFRPAGRPDRCIMEIIGLAPPRPGSEPRPAPEVTWLPEGAQWSSDKRLADYELVDQDMSNVYASQAAMASLKDRPLLLSRYQESSISYFHHLLYGKWLGGNA</sequence>
<dbReference type="Pfam" id="PF00355">
    <property type="entry name" value="Rieske"/>
    <property type="match status" value="1"/>
</dbReference>
<evidence type="ECO:0000256" key="2">
    <source>
        <dbReference type="ARBA" id="ARBA00022714"/>
    </source>
</evidence>
<evidence type="ECO:0000256" key="3">
    <source>
        <dbReference type="ARBA" id="ARBA00022723"/>
    </source>
</evidence>
<dbReference type="GO" id="GO:0005506">
    <property type="term" value="F:iron ion binding"/>
    <property type="evidence" value="ECO:0007669"/>
    <property type="project" value="InterPro"/>
</dbReference>
<comment type="cofactor">
    <cofactor evidence="1">
        <name>Fe cation</name>
        <dbReference type="ChEBI" id="CHEBI:24875"/>
    </cofactor>
</comment>
<dbReference type="PANTHER" id="PTHR43756:SF5">
    <property type="entry name" value="CHOLINE MONOOXYGENASE, CHLOROPLASTIC"/>
    <property type="match status" value="1"/>
</dbReference>
<dbReference type="GO" id="GO:0016705">
    <property type="term" value="F:oxidoreductase activity, acting on paired donors, with incorporation or reduction of molecular oxygen"/>
    <property type="evidence" value="ECO:0007669"/>
    <property type="project" value="UniProtKB-ARBA"/>
</dbReference>
<evidence type="ECO:0000259" key="9">
    <source>
        <dbReference type="PROSITE" id="PS51296"/>
    </source>
</evidence>
<dbReference type="EMBL" id="LZLC01000017">
    <property type="protein sequence ID" value="OBJ46448.1"/>
    <property type="molecule type" value="Genomic_DNA"/>
</dbReference>
<accession>A0A1A3HFQ0</accession>
<evidence type="ECO:0000256" key="7">
    <source>
        <dbReference type="ARBA" id="ARBA00023027"/>
    </source>
</evidence>
<dbReference type="GO" id="GO:0051537">
    <property type="term" value="F:2 iron, 2 sulfur cluster binding"/>
    <property type="evidence" value="ECO:0007669"/>
    <property type="project" value="UniProtKB-KW"/>
</dbReference>
<reference evidence="10 11" key="1">
    <citation type="submission" date="2016-06" db="EMBL/GenBank/DDBJ databases">
        <authorList>
            <person name="Kjaerup R.B."/>
            <person name="Dalgaard T.S."/>
            <person name="Juul-Madsen H.R."/>
        </authorList>
    </citation>
    <scope>NUCLEOTIDE SEQUENCE [LARGE SCALE GENOMIC DNA]</scope>
    <source>
        <strain evidence="10 11">1127319.6</strain>
    </source>
</reference>
<proteinExistence type="predicted"/>
<organism evidence="10 11">
    <name type="scientific">Mycolicibacterium mucogenicum</name>
    <name type="common">Mycobacterium mucogenicum</name>
    <dbReference type="NCBI Taxonomy" id="56689"/>
    <lineage>
        <taxon>Bacteria</taxon>
        <taxon>Bacillati</taxon>
        <taxon>Actinomycetota</taxon>
        <taxon>Actinomycetes</taxon>
        <taxon>Mycobacteriales</taxon>
        <taxon>Mycobacteriaceae</taxon>
        <taxon>Mycolicibacterium</taxon>
    </lineage>
</organism>
<evidence type="ECO:0000256" key="4">
    <source>
        <dbReference type="ARBA" id="ARBA00023002"/>
    </source>
</evidence>
<dbReference type="PANTHER" id="PTHR43756">
    <property type="entry name" value="CHOLINE MONOOXYGENASE, CHLOROPLASTIC"/>
    <property type="match status" value="1"/>
</dbReference>
<gene>
    <name evidence="10" type="ORF">A5630_11575</name>
</gene>